<name>A0A9E5A8Z5_9EURY</name>
<sequence length="102" mass="11046">MNPRKAGKLFIVLMISLIAFGFGSCANALNSGNDVTSGILPSMIASNNNEQISTIGDPSFEPAHLMKQYYNITNSTNSTPVNNTSNSTNSTKNSSRNNTWWN</sequence>
<evidence type="ECO:0000313" key="3">
    <source>
        <dbReference type="EMBL" id="MCZ3373818.1"/>
    </source>
</evidence>
<reference evidence="3" key="1">
    <citation type="submission" date="2022-12" db="EMBL/GenBank/DDBJ databases">
        <title>Reclassification of two methanogenic archaea species isolated from the Kolyma lowland permafrost.</title>
        <authorList>
            <person name="Trubitsyn V.E."/>
            <person name="Rivkina E.M."/>
            <person name="Shcherbakova V.A."/>
        </authorList>
    </citation>
    <scope>NUCLEOTIDE SEQUENCE</scope>
    <source>
        <strain evidence="2">M2</strain>
        <strain evidence="3">MK4</strain>
    </source>
</reference>
<dbReference type="PROSITE" id="PS51257">
    <property type="entry name" value="PROKAR_LIPOPROTEIN"/>
    <property type="match status" value="1"/>
</dbReference>
<gene>
    <name evidence="3" type="ORF">O3H35_14300</name>
    <name evidence="2" type="ORF">O3H54_14195</name>
</gene>
<comment type="caution">
    <text evidence="3">The sequence shown here is derived from an EMBL/GenBank/DDBJ whole genome shotgun (WGS) entry which is preliminary data.</text>
</comment>
<dbReference type="AlphaFoldDB" id="A0A9E5A8Z5"/>
<dbReference type="Proteomes" id="UP001074446">
    <property type="component" value="Unassembled WGS sequence"/>
</dbReference>
<keyword evidence="4" id="KW-1185">Reference proteome</keyword>
<dbReference type="RefSeq" id="WP_048080611.1">
    <property type="nucleotide sequence ID" value="NZ_JAPVER010000020.1"/>
</dbReference>
<dbReference type="EMBL" id="JAPVES010000030">
    <property type="protein sequence ID" value="MCZ3373818.1"/>
    <property type="molecule type" value="Genomic_DNA"/>
</dbReference>
<evidence type="ECO:0000256" key="1">
    <source>
        <dbReference type="SAM" id="MobiDB-lite"/>
    </source>
</evidence>
<protein>
    <submittedName>
        <fullName evidence="3">Uncharacterized protein</fullName>
    </submittedName>
</protein>
<feature type="region of interest" description="Disordered" evidence="1">
    <location>
        <begin position="74"/>
        <end position="102"/>
    </location>
</feature>
<dbReference type="EMBL" id="JAPVER010000020">
    <property type="protein sequence ID" value="MCZ3367035.1"/>
    <property type="molecule type" value="Genomic_DNA"/>
</dbReference>
<organism evidence="3">
    <name type="scientific">Methanobacterium veterum</name>
    <dbReference type="NCBI Taxonomy" id="408577"/>
    <lineage>
        <taxon>Archaea</taxon>
        <taxon>Methanobacteriati</taxon>
        <taxon>Methanobacteriota</taxon>
        <taxon>Methanomada group</taxon>
        <taxon>Methanobacteria</taxon>
        <taxon>Methanobacteriales</taxon>
        <taxon>Methanobacteriaceae</taxon>
        <taxon>Methanobacterium</taxon>
    </lineage>
</organism>
<accession>A0A9E5A8Z5</accession>
<evidence type="ECO:0000313" key="4">
    <source>
        <dbReference type="Proteomes" id="UP001068021"/>
    </source>
</evidence>
<evidence type="ECO:0000313" key="2">
    <source>
        <dbReference type="EMBL" id="MCZ3367035.1"/>
    </source>
</evidence>
<dbReference type="Proteomes" id="UP001068021">
    <property type="component" value="Unassembled WGS sequence"/>
</dbReference>
<proteinExistence type="predicted"/>